<dbReference type="Proteomes" id="UP000023541">
    <property type="component" value="Unassembled WGS sequence"/>
</dbReference>
<gene>
    <name evidence="1" type="ORF">ATO12_00935</name>
</gene>
<dbReference type="OrthoDB" id="1493986at2"/>
<evidence type="ECO:0000313" key="1">
    <source>
        <dbReference type="EMBL" id="EZH75373.1"/>
    </source>
</evidence>
<reference evidence="1 2" key="1">
    <citation type="submission" date="2014-04" db="EMBL/GenBank/DDBJ databases">
        <title>Aquimarina sp. 22II-S11-z7 Genome Sequencing.</title>
        <authorList>
            <person name="Lai Q."/>
        </authorList>
    </citation>
    <scope>NUCLEOTIDE SEQUENCE [LARGE SCALE GENOMIC DNA]</scope>
    <source>
        <strain evidence="1 2">22II-S11-z7</strain>
    </source>
</reference>
<proteinExistence type="predicted"/>
<name>A0A023C0G5_9FLAO</name>
<dbReference type="AlphaFoldDB" id="A0A023C0G5"/>
<sequence>MEIHIIKNNRRNVLSCVREDGSTTSTDLGPDLPNHDMAHFVVESYFGLKQGFYGMIKSGMTIEELSNKEIIKTLGKESWLAEVLARNLQALGSGSSTIEEFISLVAWETNTMSIQPPEMKLSDVKKIKSSFDELCTQWEKLSDQNRLSLMF</sequence>
<comment type="caution">
    <text evidence="1">The sequence shown here is derived from an EMBL/GenBank/DDBJ whole genome shotgun (WGS) entry which is preliminary data.</text>
</comment>
<evidence type="ECO:0000313" key="2">
    <source>
        <dbReference type="Proteomes" id="UP000023541"/>
    </source>
</evidence>
<dbReference type="EMBL" id="AQRA01000001">
    <property type="protein sequence ID" value="EZH75373.1"/>
    <property type="molecule type" value="Genomic_DNA"/>
</dbReference>
<dbReference type="RefSeq" id="WP_034237822.1">
    <property type="nucleotide sequence ID" value="NZ_AQRA01000001.1"/>
</dbReference>
<protein>
    <submittedName>
        <fullName evidence="1">Uncharacterized protein</fullName>
    </submittedName>
</protein>
<dbReference type="STRING" id="1317122.ATO12_00935"/>
<keyword evidence="2" id="KW-1185">Reference proteome</keyword>
<organism evidence="1 2">
    <name type="scientific">Aquimarina atlantica</name>
    <dbReference type="NCBI Taxonomy" id="1317122"/>
    <lineage>
        <taxon>Bacteria</taxon>
        <taxon>Pseudomonadati</taxon>
        <taxon>Bacteroidota</taxon>
        <taxon>Flavobacteriia</taxon>
        <taxon>Flavobacteriales</taxon>
        <taxon>Flavobacteriaceae</taxon>
        <taxon>Aquimarina</taxon>
    </lineage>
</organism>
<accession>A0A023C0G5</accession>
<dbReference type="eggNOG" id="ENOG5033GDN">
    <property type="taxonomic scope" value="Bacteria"/>
</dbReference>